<proteinExistence type="predicted"/>
<dbReference type="Gene3D" id="2.40.50.180">
    <property type="entry name" value="CheA-289, Domain 4"/>
    <property type="match status" value="1"/>
</dbReference>
<dbReference type="RefSeq" id="WP_086091443.1">
    <property type="nucleotide sequence ID" value="NZ_CP021112.1"/>
</dbReference>
<organism evidence="1 2">
    <name type="scientific">Pseudorhodoplanes sinuspersici</name>
    <dbReference type="NCBI Taxonomy" id="1235591"/>
    <lineage>
        <taxon>Bacteria</taxon>
        <taxon>Pseudomonadati</taxon>
        <taxon>Pseudomonadota</taxon>
        <taxon>Alphaproteobacteria</taxon>
        <taxon>Hyphomicrobiales</taxon>
        <taxon>Pseudorhodoplanes</taxon>
    </lineage>
</organism>
<protein>
    <submittedName>
        <fullName evidence="1">Chemotaxis protein CheW</fullName>
    </submittedName>
</protein>
<dbReference type="AlphaFoldDB" id="A0A1W7A063"/>
<reference evidence="1 2" key="1">
    <citation type="submission" date="2017-05" db="EMBL/GenBank/DDBJ databases">
        <title>Full genome sequence of Pseudorhodoplanes sinuspersici.</title>
        <authorList>
            <person name="Dastgheib S.M.M."/>
            <person name="Shavandi M."/>
            <person name="Tirandaz H."/>
        </authorList>
    </citation>
    <scope>NUCLEOTIDE SEQUENCE [LARGE SCALE GENOMIC DNA]</scope>
    <source>
        <strain evidence="1 2">RIPI110</strain>
    </source>
</reference>
<dbReference type="PANTHER" id="PTHR22617:SF23">
    <property type="entry name" value="CHEMOTAXIS PROTEIN CHEW"/>
    <property type="match status" value="1"/>
</dbReference>
<evidence type="ECO:0000313" key="2">
    <source>
        <dbReference type="Proteomes" id="UP000194137"/>
    </source>
</evidence>
<gene>
    <name evidence="1" type="ORF">CAK95_15130</name>
</gene>
<dbReference type="Proteomes" id="UP000194137">
    <property type="component" value="Chromosome"/>
</dbReference>
<sequence length="154" mass="16578">MSDLNEQTTTAFEYVTVSVGGQLFGFPIGRVQDVFMLHQMTCVPLAPDDIAGIINLRGRIVTAIDLRRRLGMSGGEREPSMAVGIECAGESYGLIIDAVGEVLKLGADTAEPVPVNLDDRLKRVASGVHRLETGLLVVLDVDRLLDLKTIEMAA</sequence>
<evidence type="ECO:0000313" key="1">
    <source>
        <dbReference type="EMBL" id="ARQ02986.1"/>
    </source>
</evidence>
<dbReference type="PANTHER" id="PTHR22617">
    <property type="entry name" value="CHEMOTAXIS SENSOR HISTIDINE KINASE-RELATED"/>
    <property type="match status" value="1"/>
</dbReference>
<dbReference type="SUPFAM" id="SSF50341">
    <property type="entry name" value="CheW-like"/>
    <property type="match status" value="1"/>
</dbReference>
<dbReference type="OrthoDB" id="9794382at2"/>
<dbReference type="InterPro" id="IPR002545">
    <property type="entry name" value="CheW-lke_dom"/>
</dbReference>
<dbReference type="SMART" id="SM00260">
    <property type="entry name" value="CheW"/>
    <property type="match status" value="1"/>
</dbReference>
<dbReference type="KEGG" id="psin:CAK95_15130"/>
<dbReference type="Gene3D" id="2.30.30.40">
    <property type="entry name" value="SH3 Domains"/>
    <property type="match status" value="1"/>
</dbReference>
<keyword evidence="2" id="KW-1185">Reference proteome</keyword>
<accession>A0A1W7A063</accession>
<name>A0A1W7A063_9HYPH</name>
<dbReference type="InterPro" id="IPR039315">
    <property type="entry name" value="CheW"/>
</dbReference>
<dbReference type="GO" id="GO:0007165">
    <property type="term" value="P:signal transduction"/>
    <property type="evidence" value="ECO:0007669"/>
    <property type="project" value="InterPro"/>
</dbReference>
<dbReference type="PROSITE" id="PS50851">
    <property type="entry name" value="CHEW"/>
    <property type="match status" value="1"/>
</dbReference>
<dbReference type="GO" id="GO:0005829">
    <property type="term" value="C:cytosol"/>
    <property type="evidence" value="ECO:0007669"/>
    <property type="project" value="TreeGrafter"/>
</dbReference>
<dbReference type="Pfam" id="PF01584">
    <property type="entry name" value="CheW"/>
    <property type="match status" value="1"/>
</dbReference>
<dbReference type="EMBL" id="CP021112">
    <property type="protein sequence ID" value="ARQ02986.1"/>
    <property type="molecule type" value="Genomic_DNA"/>
</dbReference>
<dbReference type="InterPro" id="IPR036061">
    <property type="entry name" value="CheW-like_dom_sf"/>
</dbReference>
<dbReference type="STRING" id="1235591.CAK95_15130"/>
<dbReference type="GO" id="GO:0006935">
    <property type="term" value="P:chemotaxis"/>
    <property type="evidence" value="ECO:0007669"/>
    <property type="project" value="InterPro"/>
</dbReference>